<dbReference type="SUPFAM" id="SSF55874">
    <property type="entry name" value="ATPase domain of HSP90 chaperone/DNA topoisomerase II/histidine kinase"/>
    <property type="match status" value="1"/>
</dbReference>
<dbReference type="EC" id="2.7.13.3" evidence="2"/>
<dbReference type="InterPro" id="IPR029016">
    <property type="entry name" value="GAF-like_dom_sf"/>
</dbReference>
<dbReference type="InterPro" id="IPR036890">
    <property type="entry name" value="HATPase_C_sf"/>
</dbReference>
<comment type="catalytic activity">
    <reaction evidence="1">
        <text>ATP + protein L-histidine = ADP + protein N-phospho-L-histidine.</text>
        <dbReference type="EC" id="2.7.13.3"/>
    </reaction>
</comment>
<dbReference type="InterPro" id="IPR036097">
    <property type="entry name" value="HisK_dim/P_sf"/>
</dbReference>
<evidence type="ECO:0000256" key="2">
    <source>
        <dbReference type="ARBA" id="ARBA00012438"/>
    </source>
</evidence>
<dbReference type="InterPro" id="IPR050351">
    <property type="entry name" value="BphY/WalK/GraS-like"/>
</dbReference>
<dbReference type="PANTHER" id="PTHR42878">
    <property type="entry name" value="TWO-COMPONENT HISTIDINE KINASE"/>
    <property type="match status" value="1"/>
</dbReference>
<dbReference type="STRING" id="570521.SAMN04488508_101791"/>
<dbReference type="SMART" id="SM00387">
    <property type="entry name" value="HATPase_c"/>
    <property type="match status" value="1"/>
</dbReference>
<dbReference type="PRINTS" id="PR00344">
    <property type="entry name" value="BCTRLSENSOR"/>
</dbReference>
<keyword evidence="11" id="KW-1185">Reference proteome</keyword>
<keyword evidence="3" id="KW-0597">Phosphoprotein</keyword>
<dbReference type="SUPFAM" id="SSF47384">
    <property type="entry name" value="Homodimeric domain of signal transducing histidine kinase"/>
    <property type="match status" value="1"/>
</dbReference>
<reference evidence="11" key="1">
    <citation type="submission" date="2016-11" db="EMBL/GenBank/DDBJ databases">
        <authorList>
            <person name="Varghese N."/>
            <person name="Submissions S."/>
        </authorList>
    </citation>
    <scope>NUCLEOTIDE SEQUENCE [LARGE SCALE GENOMIC DNA]</scope>
    <source>
        <strain evidence="11">DSM 22623</strain>
    </source>
</reference>
<dbReference type="GO" id="GO:0030295">
    <property type="term" value="F:protein kinase activator activity"/>
    <property type="evidence" value="ECO:0007669"/>
    <property type="project" value="TreeGrafter"/>
</dbReference>
<proteinExistence type="predicted"/>
<dbReference type="InterPro" id="IPR005467">
    <property type="entry name" value="His_kinase_dom"/>
</dbReference>
<evidence type="ECO:0000313" key="10">
    <source>
        <dbReference type="EMBL" id="SHI47358.1"/>
    </source>
</evidence>
<evidence type="ECO:0000256" key="7">
    <source>
        <dbReference type="ARBA" id="ARBA00022840"/>
    </source>
</evidence>
<dbReference type="Pfam" id="PF02518">
    <property type="entry name" value="HATPase_c"/>
    <property type="match status" value="1"/>
</dbReference>
<evidence type="ECO:0000256" key="5">
    <source>
        <dbReference type="ARBA" id="ARBA00022741"/>
    </source>
</evidence>
<accession>A0A1M6BFK0</accession>
<dbReference type="EMBL" id="FQYP01000001">
    <property type="protein sequence ID" value="SHI47358.1"/>
    <property type="molecule type" value="Genomic_DNA"/>
</dbReference>
<dbReference type="PROSITE" id="PS50109">
    <property type="entry name" value="HIS_KIN"/>
    <property type="match status" value="1"/>
</dbReference>
<keyword evidence="4" id="KW-0808">Transferase</keyword>
<dbReference type="Pfam" id="PF00512">
    <property type="entry name" value="HisKA"/>
    <property type="match status" value="1"/>
</dbReference>
<evidence type="ECO:0000256" key="6">
    <source>
        <dbReference type="ARBA" id="ARBA00022777"/>
    </source>
</evidence>
<keyword evidence="6 10" id="KW-0418">Kinase</keyword>
<dbReference type="CDD" id="cd00082">
    <property type="entry name" value="HisKA"/>
    <property type="match status" value="1"/>
</dbReference>
<dbReference type="InterPro" id="IPR003018">
    <property type="entry name" value="GAF"/>
</dbReference>
<gene>
    <name evidence="10" type="ORF">SAMN04488508_101791</name>
</gene>
<dbReference type="PANTHER" id="PTHR42878:SF7">
    <property type="entry name" value="SENSOR HISTIDINE KINASE GLRK"/>
    <property type="match status" value="1"/>
</dbReference>
<dbReference type="SUPFAM" id="SSF55781">
    <property type="entry name" value="GAF domain-like"/>
    <property type="match status" value="1"/>
</dbReference>
<dbReference type="Pfam" id="PF01590">
    <property type="entry name" value="GAF"/>
    <property type="match status" value="1"/>
</dbReference>
<dbReference type="SMART" id="SM00065">
    <property type="entry name" value="GAF"/>
    <property type="match status" value="1"/>
</dbReference>
<sequence length="399" mass="45334">MIAPAFPHNELKRQREVEKYGLLDSLPEESFDNITKLISYICDVPIALITLLDKERNFLKSHHGIPFNESPREISFCGHAINAEGPIMIVEDSRKDERFHGNPLVDDYKAIFYAGVPLVNSEGYKLGTLCVYDHKPRKLDEKQINTLIDLSKQVVSLFEQNYNNIQLKKAQEHLQERNENLRKFASVVSHDLKSPLANIVMLTDLLAEENKNTLNSDSVEYLHHLRSSSLSLRDYIDGLLQFYRSDHSIEKRETVDLVPFFENIKELTATGGDIHFEYPQNPRSIYVNKSGLEQVFVNLITNAIKYNSKENVEIGITFEEQGDRYAFSVKDNGDGISEEHRSKIFDLFTTLGKEDRNGNMGSGIGLATVKKVVSNLGGCIQVNSEINKGSEFNFTLSKQ</sequence>
<dbReference type="InterPro" id="IPR003661">
    <property type="entry name" value="HisK_dim/P_dom"/>
</dbReference>
<evidence type="ECO:0000259" key="9">
    <source>
        <dbReference type="PROSITE" id="PS50109"/>
    </source>
</evidence>
<dbReference type="Gene3D" id="3.30.450.40">
    <property type="match status" value="1"/>
</dbReference>
<feature type="domain" description="Histidine kinase" evidence="9">
    <location>
        <begin position="187"/>
        <end position="399"/>
    </location>
</feature>
<dbReference type="AlphaFoldDB" id="A0A1M6BFK0"/>
<dbReference type="SMART" id="SM00388">
    <property type="entry name" value="HisKA"/>
    <property type="match status" value="1"/>
</dbReference>
<dbReference type="OrthoDB" id="9811889at2"/>
<dbReference type="GO" id="GO:0000155">
    <property type="term" value="F:phosphorelay sensor kinase activity"/>
    <property type="evidence" value="ECO:0007669"/>
    <property type="project" value="InterPro"/>
</dbReference>
<keyword evidence="7" id="KW-0067">ATP-binding</keyword>
<dbReference type="GO" id="GO:0000156">
    <property type="term" value="F:phosphorelay response regulator activity"/>
    <property type="evidence" value="ECO:0007669"/>
    <property type="project" value="TreeGrafter"/>
</dbReference>
<dbReference type="GO" id="GO:0007234">
    <property type="term" value="P:osmosensory signaling via phosphorelay pathway"/>
    <property type="evidence" value="ECO:0007669"/>
    <property type="project" value="TreeGrafter"/>
</dbReference>
<dbReference type="InterPro" id="IPR003594">
    <property type="entry name" value="HATPase_dom"/>
</dbReference>
<evidence type="ECO:0000256" key="3">
    <source>
        <dbReference type="ARBA" id="ARBA00022553"/>
    </source>
</evidence>
<name>A0A1M6BFK0_9FLAO</name>
<dbReference type="CDD" id="cd00075">
    <property type="entry name" value="HATPase"/>
    <property type="match status" value="1"/>
</dbReference>
<dbReference type="Gene3D" id="3.30.565.10">
    <property type="entry name" value="Histidine kinase-like ATPase, C-terminal domain"/>
    <property type="match status" value="1"/>
</dbReference>
<dbReference type="GO" id="GO:0005524">
    <property type="term" value="F:ATP binding"/>
    <property type="evidence" value="ECO:0007669"/>
    <property type="project" value="UniProtKB-KW"/>
</dbReference>
<evidence type="ECO:0000256" key="8">
    <source>
        <dbReference type="ARBA" id="ARBA00023012"/>
    </source>
</evidence>
<dbReference type="Proteomes" id="UP000184432">
    <property type="component" value="Unassembled WGS sequence"/>
</dbReference>
<evidence type="ECO:0000313" key="11">
    <source>
        <dbReference type="Proteomes" id="UP000184432"/>
    </source>
</evidence>
<protein>
    <recommendedName>
        <fullName evidence="2">histidine kinase</fullName>
        <ecNumber evidence="2">2.7.13.3</ecNumber>
    </recommendedName>
</protein>
<evidence type="ECO:0000256" key="4">
    <source>
        <dbReference type="ARBA" id="ARBA00022679"/>
    </source>
</evidence>
<keyword evidence="5" id="KW-0547">Nucleotide-binding</keyword>
<evidence type="ECO:0000256" key="1">
    <source>
        <dbReference type="ARBA" id="ARBA00000085"/>
    </source>
</evidence>
<dbReference type="Gene3D" id="1.10.287.130">
    <property type="match status" value="1"/>
</dbReference>
<dbReference type="RefSeq" id="WP_073314084.1">
    <property type="nucleotide sequence ID" value="NZ_FQYP01000001.1"/>
</dbReference>
<organism evidence="10 11">
    <name type="scientific">Aquimarina spongiae</name>
    <dbReference type="NCBI Taxonomy" id="570521"/>
    <lineage>
        <taxon>Bacteria</taxon>
        <taxon>Pseudomonadati</taxon>
        <taxon>Bacteroidota</taxon>
        <taxon>Flavobacteriia</taxon>
        <taxon>Flavobacteriales</taxon>
        <taxon>Flavobacteriaceae</taxon>
        <taxon>Aquimarina</taxon>
    </lineage>
</organism>
<keyword evidence="8" id="KW-0902">Two-component regulatory system</keyword>
<dbReference type="InterPro" id="IPR004358">
    <property type="entry name" value="Sig_transdc_His_kin-like_C"/>
</dbReference>